<keyword evidence="2" id="KW-0732">Signal</keyword>
<evidence type="ECO:0000256" key="2">
    <source>
        <dbReference type="SAM" id="SignalP"/>
    </source>
</evidence>
<gene>
    <name evidence="3" type="ORF">ACFPOE_01695</name>
</gene>
<organism evidence="3 4">
    <name type="scientific">Caenimonas terrae</name>
    <dbReference type="NCBI Taxonomy" id="696074"/>
    <lineage>
        <taxon>Bacteria</taxon>
        <taxon>Pseudomonadati</taxon>
        <taxon>Pseudomonadota</taxon>
        <taxon>Betaproteobacteria</taxon>
        <taxon>Burkholderiales</taxon>
        <taxon>Comamonadaceae</taxon>
        <taxon>Caenimonas</taxon>
    </lineage>
</organism>
<name>A0ABW0N6C5_9BURK</name>
<sequence length="126" mass="12502">MSATTKVVGLIAGLSAVAAIGVAVAQGVPPNPYIANPALGAGQQSTHMTSMGETGVPGLTDTVRTATIVRQQEVAVAPAPVMAQPAPAPVVAAQTETTTTATTMGAAPEPAPAPVRIARAARRDRN</sequence>
<dbReference type="Proteomes" id="UP001596037">
    <property type="component" value="Unassembled WGS sequence"/>
</dbReference>
<dbReference type="RefSeq" id="WP_376848264.1">
    <property type="nucleotide sequence ID" value="NZ_JBHSMF010000002.1"/>
</dbReference>
<comment type="caution">
    <text evidence="3">The sequence shown here is derived from an EMBL/GenBank/DDBJ whole genome shotgun (WGS) entry which is preliminary data.</text>
</comment>
<evidence type="ECO:0000313" key="3">
    <source>
        <dbReference type="EMBL" id="MFC5496235.1"/>
    </source>
</evidence>
<accession>A0ABW0N6C5</accession>
<keyword evidence="4" id="KW-1185">Reference proteome</keyword>
<proteinExistence type="predicted"/>
<feature type="region of interest" description="Disordered" evidence="1">
    <location>
        <begin position="95"/>
        <end position="114"/>
    </location>
</feature>
<feature type="chain" id="PRO_5045063176" evidence="2">
    <location>
        <begin position="26"/>
        <end position="126"/>
    </location>
</feature>
<evidence type="ECO:0000256" key="1">
    <source>
        <dbReference type="SAM" id="MobiDB-lite"/>
    </source>
</evidence>
<feature type="signal peptide" evidence="2">
    <location>
        <begin position="1"/>
        <end position="25"/>
    </location>
</feature>
<dbReference type="EMBL" id="JBHSMF010000002">
    <property type="protein sequence ID" value="MFC5496235.1"/>
    <property type="molecule type" value="Genomic_DNA"/>
</dbReference>
<evidence type="ECO:0000313" key="4">
    <source>
        <dbReference type="Proteomes" id="UP001596037"/>
    </source>
</evidence>
<reference evidence="4" key="1">
    <citation type="journal article" date="2019" name="Int. J. Syst. Evol. Microbiol.">
        <title>The Global Catalogue of Microorganisms (GCM) 10K type strain sequencing project: providing services to taxonomists for standard genome sequencing and annotation.</title>
        <authorList>
            <consortium name="The Broad Institute Genomics Platform"/>
            <consortium name="The Broad Institute Genome Sequencing Center for Infectious Disease"/>
            <person name="Wu L."/>
            <person name="Ma J."/>
        </authorList>
    </citation>
    <scope>NUCLEOTIDE SEQUENCE [LARGE SCALE GENOMIC DNA]</scope>
    <source>
        <strain evidence="4">CCUG 57401</strain>
    </source>
</reference>
<protein>
    <submittedName>
        <fullName evidence="3">Uncharacterized protein</fullName>
    </submittedName>
</protein>